<dbReference type="Pfam" id="PF00232">
    <property type="entry name" value="Glyco_hydro_1"/>
    <property type="match status" value="1"/>
</dbReference>
<proteinExistence type="inferred from homology"/>
<dbReference type="SUPFAM" id="SSF51445">
    <property type="entry name" value="(Trans)glycosidases"/>
    <property type="match status" value="1"/>
</dbReference>
<dbReference type="PANTHER" id="PTHR10353:SF36">
    <property type="entry name" value="LP05116P"/>
    <property type="match status" value="1"/>
</dbReference>
<accession>A0ABP0BQ36</accession>
<dbReference type="Gene3D" id="3.20.20.80">
    <property type="entry name" value="Glycosidases"/>
    <property type="match status" value="1"/>
</dbReference>
<organism evidence="5 6">
    <name type="scientific">Sporothrix bragantina</name>
    <dbReference type="NCBI Taxonomy" id="671064"/>
    <lineage>
        <taxon>Eukaryota</taxon>
        <taxon>Fungi</taxon>
        <taxon>Dikarya</taxon>
        <taxon>Ascomycota</taxon>
        <taxon>Pezizomycotina</taxon>
        <taxon>Sordariomycetes</taxon>
        <taxon>Sordariomycetidae</taxon>
        <taxon>Ophiostomatales</taxon>
        <taxon>Ophiostomataceae</taxon>
        <taxon>Sporothrix</taxon>
    </lineage>
</organism>
<evidence type="ECO:0000313" key="6">
    <source>
        <dbReference type="Proteomes" id="UP001642406"/>
    </source>
</evidence>
<dbReference type="PRINTS" id="PR00131">
    <property type="entry name" value="GLHYDRLASE1"/>
</dbReference>
<evidence type="ECO:0000256" key="1">
    <source>
        <dbReference type="ARBA" id="ARBA00010838"/>
    </source>
</evidence>
<name>A0ABP0BQ36_9PEZI</name>
<comment type="similarity">
    <text evidence="1 4">Belongs to the glycosyl hydrolase 1 family.</text>
</comment>
<evidence type="ECO:0000256" key="2">
    <source>
        <dbReference type="ARBA" id="ARBA00022801"/>
    </source>
</evidence>
<reference evidence="5 6" key="1">
    <citation type="submission" date="2024-01" db="EMBL/GenBank/DDBJ databases">
        <authorList>
            <person name="Allen C."/>
            <person name="Tagirdzhanova G."/>
        </authorList>
    </citation>
    <scope>NUCLEOTIDE SEQUENCE [LARGE SCALE GENOMIC DNA]</scope>
</reference>
<gene>
    <name evidence="5" type="ORF">SBRCBS47491_004640</name>
</gene>
<evidence type="ECO:0008006" key="7">
    <source>
        <dbReference type="Google" id="ProtNLM"/>
    </source>
</evidence>
<evidence type="ECO:0000256" key="4">
    <source>
        <dbReference type="RuleBase" id="RU003690"/>
    </source>
</evidence>
<keyword evidence="2" id="KW-0378">Hydrolase</keyword>
<comment type="caution">
    <text evidence="5">The sequence shown here is derived from an EMBL/GenBank/DDBJ whole genome shotgun (WGS) entry which is preliminary data.</text>
</comment>
<protein>
    <recommendedName>
        <fullName evidence="7">Beta-glucosidase</fullName>
    </recommendedName>
</protein>
<dbReference type="InterPro" id="IPR001360">
    <property type="entry name" value="Glyco_hydro_1"/>
</dbReference>
<dbReference type="Proteomes" id="UP001642406">
    <property type="component" value="Unassembled WGS sequence"/>
</dbReference>
<evidence type="ECO:0000313" key="5">
    <source>
        <dbReference type="EMBL" id="CAK7221767.1"/>
    </source>
</evidence>
<dbReference type="PANTHER" id="PTHR10353">
    <property type="entry name" value="GLYCOSYL HYDROLASE"/>
    <property type="match status" value="1"/>
</dbReference>
<sequence length="492" mass="55786">MGSIDITPTLAALPDDFDWGFATASYQIEGGVADGGRGPCIWDTFCHLKPTRTKGANADVACDHYHRYEEDFDLLQKYGAPSYRFSLSWSRLIPIGGRNDPINEAGIDFYNRLIDALLARGIVPWVTLHHWDLPQGIHDRYGGWLNVEESQADFEHFARLCYGRFGDRVKHWITLNEPWIISVFGYSSGINAPGRSSTNPEASEGDSTREPWTVGKALIMSHARAVNVYNKEFRQTQKGVIGISLNGDYYDPWDASEPKDTEAAERRMQFHIGWFANPIFLKQDYPECMRKQLGDRLPAFSAEDMATLQEAETDFYGMNYYTGQFARHIPGPADENDFKGNVDELQEDKEGRPVGTKSGLGWLRSCPDLFRKHLTRVYRLYGKPIYITENGCPCPGEATMTREESVQDTYRQQYFADHLNAICKSISEDGSDIKGYLAWSLMDNLEWSDGYGPRFGVTFTDYNTLERTPKQSALLLGKMIESRKKSAVQAKQ</sequence>
<dbReference type="InterPro" id="IPR017853">
    <property type="entry name" value="GH"/>
</dbReference>
<keyword evidence="3" id="KW-0326">Glycosidase</keyword>
<dbReference type="EMBL" id="CAWUHC010000036">
    <property type="protein sequence ID" value="CAK7221767.1"/>
    <property type="molecule type" value="Genomic_DNA"/>
</dbReference>
<evidence type="ECO:0000256" key="3">
    <source>
        <dbReference type="ARBA" id="ARBA00023295"/>
    </source>
</evidence>
<keyword evidence="6" id="KW-1185">Reference proteome</keyword>
<dbReference type="PROSITE" id="PS00653">
    <property type="entry name" value="GLYCOSYL_HYDROL_F1_2"/>
    <property type="match status" value="1"/>
</dbReference>
<dbReference type="InterPro" id="IPR033132">
    <property type="entry name" value="GH_1_N_CS"/>
</dbReference>